<gene>
    <name evidence="4" type="ORF">ACFQ08_08910</name>
</gene>
<dbReference type="InterPro" id="IPR007887">
    <property type="entry name" value="MecA_N"/>
</dbReference>
<dbReference type="Gene3D" id="3.40.710.10">
    <property type="entry name" value="DD-peptidase/beta-lactamase superfamily"/>
    <property type="match status" value="1"/>
</dbReference>
<dbReference type="PROSITE" id="PS51257">
    <property type="entry name" value="PROKAR_LIPOPROTEIN"/>
    <property type="match status" value="1"/>
</dbReference>
<proteinExistence type="predicted"/>
<evidence type="ECO:0000259" key="2">
    <source>
        <dbReference type="Pfam" id="PF03717"/>
    </source>
</evidence>
<dbReference type="InterPro" id="IPR050515">
    <property type="entry name" value="Beta-lactam/transpept"/>
</dbReference>
<dbReference type="SUPFAM" id="SSF56519">
    <property type="entry name" value="Penicillin binding protein dimerisation domain"/>
    <property type="match status" value="1"/>
</dbReference>
<name>A0ABW3DN02_9ACTN</name>
<dbReference type="InterPro" id="IPR005311">
    <property type="entry name" value="PBP_dimer"/>
</dbReference>
<dbReference type="PANTHER" id="PTHR30627:SF24">
    <property type="entry name" value="PENICILLIN-BINDING PROTEIN 4B"/>
    <property type="match status" value="1"/>
</dbReference>
<evidence type="ECO:0000256" key="1">
    <source>
        <dbReference type="SAM" id="SignalP"/>
    </source>
</evidence>
<dbReference type="PANTHER" id="PTHR30627">
    <property type="entry name" value="PEPTIDOGLYCAN D,D-TRANSPEPTIDASE"/>
    <property type="match status" value="1"/>
</dbReference>
<protein>
    <submittedName>
        <fullName evidence="4">NTF2-like N-terminal transpeptidase domain-containing protein</fullName>
    </submittedName>
</protein>
<dbReference type="Gene3D" id="3.90.1310.10">
    <property type="entry name" value="Penicillin-binding protein 2a (Domain 2)"/>
    <property type="match status" value="1"/>
</dbReference>
<evidence type="ECO:0000313" key="5">
    <source>
        <dbReference type="Proteomes" id="UP001597024"/>
    </source>
</evidence>
<keyword evidence="5" id="KW-1185">Reference proteome</keyword>
<comment type="caution">
    <text evidence="4">The sequence shown here is derived from an EMBL/GenBank/DDBJ whole genome shotgun (WGS) entry which is preliminary data.</text>
</comment>
<feature type="domain" description="Penicillin-binding protein dimerisation" evidence="2">
    <location>
        <begin position="151"/>
        <end position="304"/>
    </location>
</feature>
<keyword evidence="1" id="KW-0732">Signal</keyword>
<evidence type="ECO:0000313" key="4">
    <source>
        <dbReference type="EMBL" id="MFD0884671.1"/>
    </source>
</evidence>
<sequence>MTGKARRTVAAALTMAVTVPMLSACFEEPSAHEAVRDFLVGWQTGDYVAAARRTDGDERTVSKALENAKVQLDAASFRFRVKGMRRTGAETEADFEAEVDLGENNPLWQYTGKLPLHLVDGRWKVHWSPSVLHPDLHEGQRFAVDVIPEGRKPILDRNGDPLQQEATLYVANVVPATLKDPVAVCEQLSKITGFPQDRLLSRIRSARPNVQVPLVTFGRAKYAQLSDKLSAVPGIVVSPQKQPVAPDSPAQIVGTVTAVTPETEQQLGGPQRAGSTVGRTGLQKAYQEHLTGSTETRVITVDLKTNQQVAELRKWRPSRSTSPVRTTLDGPTQKAADAALFGGTPGMLVAVQASTGEIRAVGSTKEYNQEKDALAGRFPAGTTFSIMTVEGLLKAGVSTKQRLACPVERSVGGARFHQPDPPGGTAPSIQGDFASGCVTALTAL</sequence>
<dbReference type="EMBL" id="JBHTHX010000207">
    <property type="protein sequence ID" value="MFD0884671.1"/>
    <property type="molecule type" value="Genomic_DNA"/>
</dbReference>
<feature type="signal peptide" evidence="1">
    <location>
        <begin position="1"/>
        <end position="23"/>
    </location>
</feature>
<dbReference type="Pfam" id="PF05223">
    <property type="entry name" value="MecA_N"/>
    <property type="match status" value="1"/>
</dbReference>
<organism evidence="4 5">
    <name type="scientific">Streptosporangium algeriense</name>
    <dbReference type="NCBI Taxonomy" id="1682748"/>
    <lineage>
        <taxon>Bacteria</taxon>
        <taxon>Bacillati</taxon>
        <taxon>Actinomycetota</taxon>
        <taxon>Actinomycetes</taxon>
        <taxon>Streptosporangiales</taxon>
        <taxon>Streptosporangiaceae</taxon>
        <taxon>Streptosporangium</taxon>
    </lineage>
</organism>
<feature type="non-terminal residue" evidence="4">
    <location>
        <position position="444"/>
    </location>
</feature>
<dbReference type="Proteomes" id="UP001597024">
    <property type="component" value="Unassembled WGS sequence"/>
</dbReference>
<accession>A0ABW3DN02</accession>
<dbReference type="SUPFAM" id="SSF56601">
    <property type="entry name" value="beta-lactamase/transpeptidase-like"/>
    <property type="match status" value="1"/>
</dbReference>
<reference evidence="5" key="1">
    <citation type="journal article" date="2019" name="Int. J. Syst. Evol. Microbiol.">
        <title>The Global Catalogue of Microorganisms (GCM) 10K type strain sequencing project: providing services to taxonomists for standard genome sequencing and annotation.</title>
        <authorList>
            <consortium name="The Broad Institute Genomics Platform"/>
            <consortium name="The Broad Institute Genome Sequencing Center for Infectious Disease"/>
            <person name="Wu L."/>
            <person name="Ma J."/>
        </authorList>
    </citation>
    <scope>NUCLEOTIDE SEQUENCE [LARGE SCALE GENOMIC DNA]</scope>
    <source>
        <strain evidence="5">CCUG 62974</strain>
    </source>
</reference>
<feature type="domain" description="NTF2-like N-terminal transpeptidase" evidence="3">
    <location>
        <begin position="30"/>
        <end position="140"/>
    </location>
</feature>
<dbReference type="InterPro" id="IPR012338">
    <property type="entry name" value="Beta-lactam/transpept-like"/>
</dbReference>
<evidence type="ECO:0000259" key="3">
    <source>
        <dbReference type="Pfam" id="PF05223"/>
    </source>
</evidence>
<dbReference type="InterPro" id="IPR036138">
    <property type="entry name" value="PBP_dimer_sf"/>
</dbReference>
<feature type="chain" id="PRO_5046793402" evidence="1">
    <location>
        <begin position="24"/>
        <end position="444"/>
    </location>
</feature>
<dbReference type="Pfam" id="PF03717">
    <property type="entry name" value="PBP_dimer"/>
    <property type="match status" value="1"/>
</dbReference>